<sequence>MKKIVTILLTLSIMLIMSSGVFAQNAASIPWTDSIRDMPFSSRTDSSGQERWVYYKQDGSLAQSQWVQNHKYDWYYCSEDGFLLKSTWFHDPADGKYYYFGDDWAMLHDTTTPDGYTVGSDGAWVKDGQVVVETVANN</sequence>
<feature type="chain" id="PRO_5017970831" description="Cell wall binding repeat protein" evidence="2">
    <location>
        <begin position="24"/>
        <end position="138"/>
    </location>
</feature>
<keyword evidence="1" id="KW-0677">Repeat</keyword>
<evidence type="ECO:0000313" key="4">
    <source>
        <dbReference type="Proteomes" id="UP000237749"/>
    </source>
</evidence>
<keyword evidence="2" id="KW-0732">Signal</keyword>
<accession>A0A2S6HJE2</accession>
<dbReference type="Pfam" id="PF19085">
    <property type="entry name" value="Choline_bind_2"/>
    <property type="match status" value="1"/>
</dbReference>
<dbReference type="InterPro" id="IPR018337">
    <property type="entry name" value="Cell_wall/Cho-bd_repeat"/>
</dbReference>
<protein>
    <recommendedName>
        <fullName evidence="5">Cell wall binding repeat protein</fullName>
    </recommendedName>
</protein>
<keyword evidence="4" id="KW-1185">Reference proteome</keyword>
<feature type="signal peptide" evidence="2">
    <location>
        <begin position="1"/>
        <end position="23"/>
    </location>
</feature>
<dbReference type="Gene3D" id="2.10.270.10">
    <property type="entry name" value="Cholin Binding"/>
    <property type="match status" value="1"/>
</dbReference>
<evidence type="ECO:0000313" key="3">
    <source>
        <dbReference type="EMBL" id="PPK77501.1"/>
    </source>
</evidence>
<evidence type="ECO:0000256" key="1">
    <source>
        <dbReference type="ARBA" id="ARBA00022737"/>
    </source>
</evidence>
<name>A0A2S6HJE2_9FIRM</name>
<dbReference type="RefSeq" id="WP_104439274.1">
    <property type="nucleotide sequence ID" value="NZ_PTJA01000016.1"/>
</dbReference>
<gene>
    <name evidence="3" type="ORF">BXY41_11639</name>
</gene>
<evidence type="ECO:0008006" key="5">
    <source>
        <dbReference type="Google" id="ProtNLM"/>
    </source>
</evidence>
<dbReference type="OrthoDB" id="1864143at2"/>
<reference evidence="3 4" key="1">
    <citation type="submission" date="2018-02" db="EMBL/GenBank/DDBJ databases">
        <title>Genomic Encyclopedia of Archaeal and Bacterial Type Strains, Phase II (KMG-II): from individual species to whole genera.</title>
        <authorList>
            <person name="Goeker M."/>
        </authorList>
    </citation>
    <scope>NUCLEOTIDE SEQUENCE [LARGE SCALE GENOMIC DNA]</scope>
    <source>
        <strain evidence="3 4">DSM 3808</strain>
    </source>
</reference>
<dbReference type="EMBL" id="PTJA01000016">
    <property type="protein sequence ID" value="PPK77501.1"/>
    <property type="molecule type" value="Genomic_DNA"/>
</dbReference>
<evidence type="ECO:0000256" key="2">
    <source>
        <dbReference type="SAM" id="SignalP"/>
    </source>
</evidence>
<dbReference type="SUPFAM" id="SSF69360">
    <property type="entry name" value="Cell wall binding repeat"/>
    <property type="match status" value="1"/>
</dbReference>
<dbReference type="Proteomes" id="UP000237749">
    <property type="component" value="Unassembled WGS sequence"/>
</dbReference>
<proteinExistence type="predicted"/>
<organism evidence="3 4">
    <name type="scientific">Lacrimispora xylanisolvens</name>
    <dbReference type="NCBI Taxonomy" id="384636"/>
    <lineage>
        <taxon>Bacteria</taxon>
        <taxon>Bacillati</taxon>
        <taxon>Bacillota</taxon>
        <taxon>Clostridia</taxon>
        <taxon>Lachnospirales</taxon>
        <taxon>Lachnospiraceae</taxon>
        <taxon>Lacrimispora</taxon>
    </lineage>
</organism>
<dbReference type="AlphaFoldDB" id="A0A2S6HJE2"/>
<comment type="caution">
    <text evidence="3">The sequence shown here is derived from an EMBL/GenBank/DDBJ whole genome shotgun (WGS) entry which is preliminary data.</text>
</comment>